<dbReference type="Pfam" id="PF00253">
    <property type="entry name" value="Ribosomal_S14"/>
    <property type="match status" value="1"/>
</dbReference>
<dbReference type="SUPFAM" id="SSF57716">
    <property type="entry name" value="Glucocorticoid receptor-like (DNA-binding domain)"/>
    <property type="match status" value="1"/>
</dbReference>
<evidence type="ECO:0000256" key="3">
    <source>
        <dbReference type="ARBA" id="ARBA00023274"/>
    </source>
</evidence>
<reference evidence="4" key="1">
    <citation type="journal article" date="2023" name="bioRxiv">
        <title>Scaffold-level genome assemblies of two parasitoid biocontrol wasps reveal the parthenogenesis mechanism and an associated novel virus.</title>
        <authorList>
            <person name="Inwood S."/>
            <person name="Skelly J."/>
            <person name="Guhlin J."/>
            <person name="Harrop T."/>
            <person name="Goldson S."/>
            <person name="Dearden P."/>
        </authorList>
    </citation>
    <scope>NUCLEOTIDE SEQUENCE</scope>
    <source>
        <strain evidence="4">Irish</strain>
        <tissue evidence="4">Whole body</tissue>
    </source>
</reference>
<dbReference type="GO" id="GO:0005763">
    <property type="term" value="C:mitochondrial small ribosomal subunit"/>
    <property type="evidence" value="ECO:0007669"/>
    <property type="project" value="TreeGrafter"/>
</dbReference>
<organism evidence="4 5">
    <name type="scientific">Microctonus aethiopoides</name>
    <dbReference type="NCBI Taxonomy" id="144406"/>
    <lineage>
        <taxon>Eukaryota</taxon>
        <taxon>Metazoa</taxon>
        <taxon>Ecdysozoa</taxon>
        <taxon>Arthropoda</taxon>
        <taxon>Hexapoda</taxon>
        <taxon>Insecta</taxon>
        <taxon>Pterygota</taxon>
        <taxon>Neoptera</taxon>
        <taxon>Endopterygota</taxon>
        <taxon>Hymenoptera</taxon>
        <taxon>Apocrita</taxon>
        <taxon>Ichneumonoidea</taxon>
        <taxon>Braconidae</taxon>
        <taxon>Euphorinae</taxon>
        <taxon>Microctonus</taxon>
    </lineage>
</organism>
<proteinExistence type="inferred from homology"/>
<protein>
    <recommendedName>
        <fullName evidence="6">Mitochondrial ribosomal protein S14</fullName>
    </recommendedName>
</protein>
<keyword evidence="5" id="KW-1185">Reference proteome</keyword>
<comment type="similarity">
    <text evidence="1">Belongs to the universal ribosomal protein uS14 family.</text>
</comment>
<sequence length="131" mass="15351">MATLRSVALNVSRLIKPFTPGNTLQHVRTKYCDARMVRDVKRRKACGEFATQRLRLMAMKRNDILPPEIRRIADKAMLEDVPRISSIQQVTWRCVLTSRPRGNVIRWSLSRFVFRHLVDYNKLAGVQRAMW</sequence>
<evidence type="ECO:0000256" key="2">
    <source>
        <dbReference type="ARBA" id="ARBA00022980"/>
    </source>
</evidence>
<dbReference type="EMBL" id="JAQQBS010000002">
    <property type="protein sequence ID" value="KAK0172243.1"/>
    <property type="molecule type" value="Genomic_DNA"/>
</dbReference>
<evidence type="ECO:0000313" key="4">
    <source>
        <dbReference type="EMBL" id="KAK0172243.1"/>
    </source>
</evidence>
<gene>
    <name evidence="4" type="ORF">PV328_005588</name>
</gene>
<keyword evidence="2" id="KW-0689">Ribosomal protein</keyword>
<dbReference type="InterPro" id="IPR001209">
    <property type="entry name" value="Ribosomal_uS14"/>
</dbReference>
<name>A0AA39FMK7_9HYME</name>
<comment type="caution">
    <text evidence="4">The sequence shown here is derived from an EMBL/GenBank/DDBJ whole genome shotgun (WGS) entry which is preliminary data.</text>
</comment>
<dbReference type="GO" id="GO:0003735">
    <property type="term" value="F:structural constituent of ribosome"/>
    <property type="evidence" value="ECO:0007669"/>
    <property type="project" value="InterPro"/>
</dbReference>
<evidence type="ECO:0008006" key="6">
    <source>
        <dbReference type="Google" id="ProtNLM"/>
    </source>
</evidence>
<accession>A0AA39FMK7</accession>
<reference evidence="4" key="2">
    <citation type="submission" date="2023-03" db="EMBL/GenBank/DDBJ databases">
        <authorList>
            <person name="Inwood S.N."/>
            <person name="Skelly J.G."/>
            <person name="Guhlin J."/>
            <person name="Harrop T.W.R."/>
            <person name="Goldson S.G."/>
            <person name="Dearden P.K."/>
        </authorList>
    </citation>
    <scope>NUCLEOTIDE SEQUENCE</scope>
    <source>
        <strain evidence="4">Irish</strain>
        <tissue evidence="4">Whole body</tissue>
    </source>
</reference>
<keyword evidence="3" id="KW-0687">Ribonucleoprotein</keyword>
<dbReference type="PANTHER" id="PTHR19836">
    <property type="entry name" value="30S RIBOSOMAL PROTEIN S14"/>
    <property type="match status" value="1"/>
</dbReference>
<dbReference type="AlphaFoldDB" id="A0AA39FMK7"/>
<dbReference type="PANTHER" id="PTHR19836:SF19">
    <property type="entry name" value="SMALL RIBOSOMAL SUBUNIT PROTEIN US14M"/>
    <property type="match status" value="1"/>
</dbReference>
<evidence type="ECO:0000313" key="5">
    <source>
        <dbReference type="Proteomes" id="UP001168990"/>
    </source>
</evidence>
<evidence type="ECO:0000256" key="1">
    <source>
        <dbReference type="ARBA" id="ARBA00009083"/>
    </source>
</evidence>
<dbReference type="Gene3D" id="1.10.287.1480">
    <property type="match status" value="1"/>
</dbReference>
<dbReference type="GO" id="GO:0006412">
    <property type="term" value="P:translation"/>
    <property type="evidence" value="ECO:0007669"/>
    <property type="project" value="InterPro"/>
</dbReference>
<dbReference type="Proteomes" id="UP001168990">
    <property type="component" value="Unassembled WGS sequence"/>
</dbReference>